<dbReference type="EC" id="5.6.2.4" evidence="12"/>
<dbReference type="Pfam" id="PF12705">
    <property type="entry name" value="PDDEXK_1"/>
    <property type="match status" value="1"/>
</dbReference>
<evidence type="ECO:0000256" key="5">
    <source>
        <dbReference type="ARBA" id="ARBA00022806"/>
    </source>
</evidence>
<dbReference type="GO" id="GO:0005524">
    <property type="term" value="F:ATP binding"/>
    <property type="evidence" value="ECO:0007669"/>
    <property type="project" value="UniProtKB-UniRule"/>
</dbReference>
<evidence type="ECO:0000256" key="6">
    <source>
        <dbReference type="ARBA" id="ARBA00022839"/>
    </source>
</evidence>
<dbReference type="InterPro" id="IPR011604">
    <property type="entry name" value="PDDEXK-like_dom_sf"/>
</dbReference>
<evidence type="ECO:0000256" key="1">
    <source>
        <dbReference type="ARBA" id="ARBA00022722"/>
    </source>
</evidence>
<evidence type="ECO:0000256" key="11">
    <source>
        <dbReference type="ARBA" id="ARBA00034617"/>
    </source>
</evidence>
<feature type="domain" description="UvrD-like helicase ATP-binding" evidence="16">
    <location>
        <begin position="8"/>
        <end position="495"/>
    </location>
</feature>
<dbReference type="GO" id="GO:0016887">
    <property type="term" value="F:ATP hydrolysis activity"/>
    <property type="evidence" value="ECO:0007669"/>
    <property type="project" value="RHEA"/>
</dbReference>
<comment type="catalytic activity">
    <reaction evidence="11">
        <text>Couples ATP hydrolysis with the unwinding of duplex DNA by translocating in the 3'-5' direction.</text>
        <dbReference type="EC" id="5.6.2.4"/>
    </reaction>
</comment>
<keyword evidence="1" id="KW-0540">Nuclease</keyword>
<proteinExistence type="predicted"/>
<evidence type="ECO:0000256" key="3">
    <source>
        <dbReference type="ARBA" id="ARBA00022763"/>
    </source>
</evidence>
<dbReference type="OrthoDB" id="9810135at2"/>
<dbReference type="Pfam" id="PF13361">
    <property type="entry name" value="UvrD_C"/>
    <property type="match status" value="1"/>
</dbReference>
<dbReference type="Gene3D" id="3.40.50.300">
    <property type="entry name" value="P-loop containing nucleotide triphosphate hydrolases"/>
    <property type="match status" value="4"/>
</dbReference>
<keyword evidence="7 15" id="KW-0067">ATP-binding</keyword>
<dbReference type="SUPFAM" id="SSF52540">
    <property type="entry name" value="P-loop containing nucleoside triphosphate hydrolases"/>
    <property type="match status" value="1"/>
</dbReference>
<evidence type="ECO:0000256" key="4">
    <source>
        <dbReference type="ARBA" id="ARBA00022801"/>
    </source>
</evidence>
<dbReference type="InterPro" id="IPR038726">
    <property type="entry name" value="PDDEXK_AddAB-type"/>
</dbReference>
<dbReference type="InterPro" id="IPR014017">
    <property type="entry name" value="DNA_helicase_UvrD-like_C"/>
</dbReference>
<evidence type="ECO:0000256" key="10">
    <source>
        <dbReference type="ARBA" id="ARBA00023235"/>
    </source>
</evidence>
<dbReference type="NCBIfam" id="TIGR02784">
    <property type="entry name" value="addA_alphas"/>
    <property type="match status" value="1"/>
</dbReference>
<dbReference type="GO" id="GO:0003677">
    <property type="term" value="F:DNA binding"/>
    <property type="evidence" value="ECO:0007669"/>
    <property type="project" value="UniProtKB-KW"/>
</dbReference>
<evidence type="ECO:0000256" key="7">
    <source>
        <dbReference type="ARBA" id="ARBA00022840"/>
    </source>
</evidence>
<dbReference type="Gene3D" id="1.10.486.10">
    <property type="entry name" value="PCRA, domain 4"/>
    <property type="match status" value="1"/>
</dbReference>
<gene>
    <name evidence="18" type="ordered locus">Meso_3581</name>
</gene>
<evidence type="ECO:0000256" key="14">
    <source>
        <dbReference type="ARBA" id="ARBA00048988"/>
    </source>
</evidence>
<dbReference type="Gene3D" id="3.90.320.10">
    <property type="match status" value="1"/>
</dbReference>
<organism evidence="18">
    <name type="scientific">Chelativorans sp. (strain BNC1)</name>
    <dbReference type="NCBI Taxonomy" id="266779"/>
    <lineage>
        <taxon>Bacteria</taxon>
        <taxon>Pseudomonadati</taxon>
        <taxon>Pseudomonadota</taxon>
        <taxon>Alphaproteobacteria</taxon>
        <taxon>Hyphomicrobiales</taxon>
        <taxon>Phyllobacteriaceae</taxon>
        <taxon>Chelativorans</taxon>
    </lineage>
</organism>
<dbReference type="GO" id="GO:0000725">
    <property type="term" value="P:recombinational repair"/>
    <property type="evidence" value="ECO:0007669"/>
    <property type="project" value="TreeGrafter"/>
</dbReference>
<keyword evidence="5 15" id="KW-0347">Helicase</keyword>
<keyword evidence="9" id="KW-0234">DNA repair</keyword>
<keyword evidence="6" id="KW-0269">Exonuclease</keyword>
<feature type="domain" description="UvrD-like helicase C-terminal" evidence="17">
    <location>
        <begin position="525"/>
        <end position="802"/>
    </location>
</feature>
<evidence type="ECO:0000259" key="17">
    <source>
        <dbReference type="PROSITE" id="PS51217"/>
    </source>
</evidence>
<dbReference type="Pfam" id="PF00580">
    <property type="entry name" value="UvrD-helicase"/>
    <property type="match status" value="1"/>
</dbReference>
<protein>
    <recommendedName>
        <fullName evidence="12">DNA 3'-5' helicase</fullName>
        <ecNumber evidence="12">5.6.2.4</ecNumber>
    </recommendedName>
    <alternativeName>
        <fullName evidence="13">DNA 3'-5' helicase II</fullName>
    </alternativeName>
</protein>
<dbReference type="InterPro" id="IPR014151">
    <property type="entry name" value="DNA_helicase_AddA"/>
</dbReference>
<dbReference type="InterPro" id="IPR014016">
    <property type="entry name" value="UvrD-like_ATP-bd"/>
</dbReference>
<keyword evidence="10" id="KW-0413">Isomerase</keyword>
<dbReference type="GO" id="GO:0005829">
    <property type="term" value="C:cytosol"/>
    <property type="evidence" value="ECO:0007669"/>
    <property type="project" value="TreeGrafter"/>
</dbReference>
<dbReference type="GO" id="GO:0004527">
    <property type="term" value="F:exonuclease activity"/>
    <property type="evidence" value="ECO:0007669"/>
    <property type="project" value="UniProtKB-KW"/>
</dbReference>
<comment type="catalytic activity">
    <reaction evidence="14">
        <text>ATP + H2O = ADP + phosphate + H(+)</text>
        <dbReference type="Rhea" id="RHEA:13065"/>
        <dbReference type="ChEBI" id="CHEBI:15377"/>
        <dbReference type="ChEBI" id="CHEBI:15378"/>
        <dbReference type="ChEBI" id="CHEBI:30616"/>
        <dbReference type="ChEBI" id="CHEBI:43474"/>
        <dbReference type="ChEBI" id="CHEBI:456216"/>
        <dbReference type="EC" id="5.6.2.4"/>
    </reaction>
</comment>
<evidence type="ECO:0000256" key="15">
    <source>
        <dbReference type="PROSITE-ProRule" id="PRU00560"/>
    </source>
</evidence>
<feature type="binding site" evidence="15">
    <location>
        <begin position="29"/>
        <end position="36"/>
    </location>
    <ligand>
        <name>ATP</name>
        <dbReference type="ChEBI" id="CHEBI:30616"/>
    </ligand>
</feature>
<dbReference type="eggNOG" id="COG1074">
    <property type="taxonomic scope" value="Bacteria"/>
</dbReference>
<name>Q11CC5_CHESB</name>
<dbReference type="SUPFAM" id="SSF52980">
    <property type="entry name" value="Restriction endonuclease-like"/>
    <property type="match status" value="1"/>
</dbReference>
<dbReference type="InterPro" id="IPR000212">
    <property type="entry name" value="DNA_helicase_UvrD/REP"/>
</dbReference>
<dbReference type="STRING" id="266779.Meso_3581"/>
<accession>Q11CC5</accession>
<evidence type="ECO:0000259" key="16">
    <source>
        <dbReference type="PROSITE" id="PS51198"/>
    </source>
</evidence>
<dbReference type="AlphaFoldDB" id="Q11CC5"/>
<dbReference type="InterPro" id="IPR027417">
    <property type="entry name" value="P-loop_NTPase"/>
</dbReference>
<dbReference type="GO" id="GO:0043138">
    <property type="term" value="F:3'-5' DNA helicase activity"/>
    <property type="evidence" value="ECO:0007669"/>
    <property type="project" value="UniProtKB-EC"/>
</dbReference>
<evidence type="ECO:0000256" key="2">
    <source>
        <dbReference type="ARBA" id="ARBA00022741"/>
    </source>
</evidence>
<evidence type="ECO:0000256" key="13">
    <source>
        <dbReference type="ARBA" id="ARBA00034923"/>
    </source>
</evidence>
<evidence type="ECO:0000256" key="9">
    <source>
        <dbReference type="ARBA" id="ARBA00023204"/>
    </source>
</evidence>
<evidence type="ECO:0000256" key="8">
    <source>
        <dbReference type="ARBA" id="ARBA00023125"/>
    </source>
</evidence>
<keyword evidence="8" id="KW-0238">DNA-binding</keyword>
<keyword evidence="2 15" id="KW-0547">Nucleotide-binding</keyword>
<dbReference type="PROSITE" id="PS51198">
    <property type="entry name" value="UVRD_HELICASE_ATP_BIND"/>
    <property type="match status" value="1"/>
</dbReference>
<dbReference type="EMBL" id="CP000390">
    <property type="protein sequence ID" value="ABG64950.1"/>
    <property type="molecule type" value="Genomic_DNA"/>
</dbReference>
<sequence length="1177" mass="129484">MKKAFRIPGDTLFAQALASDPSLSAWVSANAGSGKTHVLASRVIRLLLKGTDPSKILCLTYTRAAAANMANRVFENLAGWSLLSDDDLAEEVAKLEGRRPSSEKLRRARQLFARALETPGGLKIQTIHAFCEAILHQFPLEANIAGHFDLLDEQMEEALFAEARRDLLTSIAAERDGPLEEAFAEVLERGGESGLQTLLTEIVARRDELRRFIDEVADDGKPYFGLRAEFGFEETESAEAIANAAWPVPGFDAQAFSEFVEAALETDASRVLNGIVPAASQAFGESDPVIRLDLLKKAFFTEKGEAYSERTFKAALKARLPGIYDRYLAAAEFLRQACDRLALFRMLTATTAALGIADALIARYERLKRARGFLDFNDLIMRTVRLLARQDVGPWVQYKLDRGIDHILIDEAQDTSPEQWRIVRSLAEEFFAGKGSRDGVERTIFAVGDEKQSIYSFQGAEPEAFAESGFRFQAQVPAAGGRFERVRLTRSFRSTEDVLRAVDLVFSREEARKGLTRDPEPIEHKAIRDSAPGYVEIWSPLSPEVVEEPDDWTKAVDHASAPAAKLAEVIAGKVESWLKNGEMIEGQGRRLRPGDIMVLVRKRDRFVHALSRSLKNRRISVAGADRLRLTAHIAVKDLTALGRFLLQPNDDLSLAAVLKSPLFDLDEDALFRLAWPRAESVSLFQALREKASADGKLQDILDTLRNWQRDAAFRPVFEFYASVLAGTAGREGARSRFVARLGHEANDVLDEFLSFCLTAERTGLIGLEALLDTLEGAAPEIKREMDQSRDEIRIMTVHAAKGLEAPVVFLVDPGSAPVSNSHMPCLMPFRMKELPVKGFLWRQGKDLANTVARGFEAKVREKAEEEYRRLLYVGMTRAEDRLIVCGYHGVRGPAPSTWHNLVRQAFADQPGTTELQDPEICAPVLRFSVTPPVEMPREESRASKVETFDIPAELTRPLPPAPAIPRPLSPSGAAVLIEGGYEAAALKRSPVLDGAADPGFALERGTAVHRLLQALPELAPDKREIAARRYLARAGASWPPREAESVCRSVLAVLRDEQFAPIFAPGSRAEVSVMGEILLGGTPQAVSGKVDRLAVTAGEVLLVDYKTNRPAPEHFAEVPAAYIAQLALYAELLKPLYPGRSISAALLFTEAPRLIPVSAEAMAAALARLGSAKADPE</sequence>
<dbReference type="PANTHER" id="PTHR11070">
    <property type="entry name" value="UVRD / RECB / PCRA DNA HELICASE FAMILY MEMBER"/>
    <property type="match status" value="1"/>
</dbReference>
<dbReference type="InterPro" id="IPR011335">
    <property type="entry name" value="Restrct_endonuc-II-like"/>
</dbReference>
<keyword evidence="4 15" id="KW-0378">Hydrolase</keyword>
<dbReference type="GO" id="GO:0033202">
    <property type="term" value="C:DNA helicase complex"/>
    <property type="evidence" value="ECO:0007669"/>
    <property type="project" value="TreeGrafter"/>
</dbReference>
<reference evidence="18" key="1">
    <citation type="submission" date="2006-06" db="EMBL/GenBank/DDBJ databases">
        <title>Complete sequence of chromosome of Chelativorans sp. BNC1.</title>
        <authorList>
            <consortium name="US DOE Joint Genome Institute"/>
            <person name="Copeland A."/>
            <person name="Lucas S."/>
            <person name="Lapidus A."/>
            <person name="Barry K."/>
            <person name="Detter J.C."/>
            <person name="Glavina del Rio T."/>
            <person name="Hammon N."/>
            <person name="Israni S."/>
            <person name="Dalin E."/>
            <person name="Tice H."/>
            <person name="Pitluck S."/>
            <person name="Chertkov O."/>
            <person name="Brettin T."/>
            <person name="Bruce D."/>
            <person name="Han C."/>
            <person name="Tapia R."/>
            <person name="Gilna P."/>
            <person name="Schmutz J."/>
            <person name="Larimer F."/>
            <person name="Land M."/>
            <person name="Hauser L."/>
            <person name="Kyrpides N."/>
            <person name="Mikhailova N."/>
            <person name="Richardson P."/>
        </authorList>
    </citation>
    <scope>NUCLEOTIDE SEQUENCE</scope>
    <source>
        <strain evidence="18">BNC1</strain>
    </source>
</reference>
<evidence type="ECO:0000256" key="12">
    <source>
        <dbReference type="ARBA" id="ARBA00034808"/>
    </source>
</evidence>
<evidence type="ECO:0000313" key="18">
    <source>
        <dbReference type="EMBL" id="ABG64950.1"/>
    </source>
</evidence>
<dbReference type="HOGENOM" id="CLU_001114_0_0_5"/>
<keyword evidence="3" id="KW-0227">DNA damage</keyword>
<dbReference type="KEGG" id="mes:Meso_3581"/>
<dbReference type="PROSITE" id="PS51217">
    <property type="entry name" value="UVRD_HELICASE_CTER"/>
    <property type="match status" value="1"/>
</dbReference>
<dbReference type="PANTHER" id="PTHR11070:SF2">
    <property type="entry name" value="ATP-DEPENDENT DNA HELICASE SRS2"/>
    <property type="match status" value="1"/>
</dbReference>